<name>A0A5B0LN47_PUCGR</name>
<evidence type="ECO:0000313" key="3">
    <source>
        <dbReference type="Proteomes" id="UP000325313"/>
    </source>
</evidence>
<evidence type="ECO:0000313" key="2">
    <source>
        <dbReference type="EMBL" id="KAA1065476.1"/>
    </source>
</evidence>
<protein>
    <submittedName>
        <fullName evidence="2">Uncharacterized protein</fullName>
    </submittedName>
</protein>
<feature type="region of interest" description="Disordered" evidence="1">
    <location>
        <begin position="559"/>
        <end position="589"/>
    </location>
</feature>
<dbReference type="Proteomes" id="UP000325313">
    <property type="component" value="Unassembled WGS sequence"/>
</dbReference>
<dbReference type="PANTHER" id="PTHR31912:SF34">
    <property type="entry name" value="NOTOCHORD-RELATED PROTEIN"/>
    <property type="match status" value="1"/>
</dbReference>
<sequence length="931" mass="104916">MGTTGYSAYDCGICQTVLVSSVVLCFLGDSPMHAEVTSTPNPGQSLNPCRICTLSCTKKKLKATRDYVQKFMHINTLGEECENAPRSWQETQDNSYHLHSVATMVNMKQFDKESLQLGIKDAINIRFLTEAKSDPQRKLQMEDLMEEDESRLHNSFFKLHDFISDLTKTEKDQLVDRLRSFDCKGLNIDSLKPKYLIQHILSIVGRDFKVILQAAPFVFFDFMTPEKKAIWVALCRLTPLVFQTNIPDMAAFQIQIRQAIDNFLCELTKSTAQWVNKPKIHMLRHLPDAILRFGPASLTSTEKFESYNGVLRQASVHSNKLAPGRDIANAFEAYSTLKFVLSGGWIYDGSSGSWRTASDNVTAFFRESKEVRQAMGFNDAVVHPLGVSEYPYPIRSQSGDFTPEAIPPELQGPWDNLEIIQCRRLKIAKHDDVGHGSFVVAQSHQASTLIGKVLSLWQVWREEVSEYYIKLQCYDVTTVDPHYDMLRLLRRDLVAFVNAKEVQGTINVQHNCQHGECGLDRTKMTYSERQATGVLVDQVDHSDGDHFIINAASLHNPALHWQGQDSPRSTPRSRANVRPAPYRSQRSSIHTNLASSTAADIIPSGTGDHQALMAQLGVNVTTPTEDSEDSSSDSMSDTAREGDNPGPTNQAPPPEPRHPSTHQFLVDLELHPETKRIGGEMTRMSMAEREVTIFYTLKSIMERLDRMESAAPPTTVAAETAIPSGPPSTRTHEDVVRSWEYGDKIKRYLTQTARRLMLRDDIEAYSHGTGANAETPDYSLLTLVMEKLNKQDVTFCQLHLPPRFLQHDQSSVPSVITLARGQIKHVRNKTRNILLWGIIPNPKAKPEDQGIPNIHKLARMLWRHFTGNKCARSDAQVDEELGPALKVRFAYMRLATIENYMDPNACNTSQWDTIDAQLLANRMEPSDYTKA</sequence>
<dbReference type="EMBL" id="VDEP01000510">
    <property type="protein sequence ID" value="KAA1065476.1"/>
    <property type="molecule type" value="Genomic_DNA"/>
</dbReference>
<proteinExistence type="predicted"/>
<feature type="compositionally biased region" description="Polar residues" evidence="1">
    <location>
        <begin position="563"/>
        <end position="573"/>
    </location>
</feature>
<reference evidence="2 3" key="1">
    <citation type="submission" date="2019-05" db="EMBL/GenBank/DDBJ databases">
        <title>Emergence of the Ug99 lineage of the wheat stem rust pathogen through somatic hybridization.</title>
        <authorList>
            <person name="Li F."/>
            <person name="Upadhyaya N.M."/>
            <person name="Sperschneider J."/>
            <person name="Matny O."/>
            <person name="Nguyen-Phuc H."/>
            <person name="Mago R."/>
            <person name="Raley C."/>
            <person name="Miller M.E."/>
            <person name="Silverstein K.A.T."/>
            <person name="Henningsen E."/>
            <person name="Hirsch C.D."/>
            <person name="Visser B."/>
            <person name="Pretorius Z.A."/>
            <person name="Steffenson B.J."/>
            <person name="Schwessinger B."/>
            <person name="Dodds P.N."/>
            <person name="Figueroa M."/>
        </authorList>
    </citation>
    <scope>NUCLEOTIDE SEQUENCE [LARGE SCALE GENOMIC DNA]</scope>
    <source>
        <strain evidence="2 3">Ug99</strain>
    </source>
</reference>
<comment type="caution">
    <text evidence="2">The sequence shown here is derived from an EMBL/GenBank/DDBJ whole genome shotgun (WGS) entry which is preliminary data.</text>
</comment>
<feature type="region of interest" description="Disordered" evidence="1">
    <location>
        <begin position="621"/>
        <end position="661"/>
    </location>
</feature>
<dbReference type="AlphaFoldDB" id="A0A5B0LN47"/>
<organism evidence="2 3">
    <name type="scientific">Puccinia graminis f. sp. tritici</name>
    <dbReference type="NCBI Taxonomy" id="56615"/>
    <lineage>
        <taxon>Eukaryota</taxon>
        <taxon>Fungi</taxon>
        <taxon>Dikarya</taxon>
        <taxon>Basidiomycota</taxon>
        <taxon>Pucciniomycotina</taxon>
        <taxon>Pucciniomycetes</taxon>
        <taxon>Pucciniales</taxon>
        <taxon>Pucciniaceae</taxon>
        <taxon>Puccinia</taxon>
    </lineage>
</organism>
<gene>
    <name evidence="2" type="ORF">PGTUg99_025348</name>
</gene>
<dbReference type="PANTHER" id="PTHR31912">
    <property type="entry name" value="IP13529P"/>
    <property type="match status" value="1"/>
</dbReference>
<accession>A0A5B0LN47</accession>
<evidence type="ECO:0000256" key="1">
    <source>
        <dbReference type="SAM" id="MobiDB-lite"/>
    </source>
</evidence>